<proteinExistence type="predicted"/>
<protein>
    <recommendedName>
        <fullName evidence="4">Outer membrane protein with beta-barrel domain</fullName>
    </recommendedName>
</protein>
<evidence type="ECO:0000313" key="2">
    <source>
        <dbReference type="EMBL" id="PWK20323.1"/>
    </source>
</evidence>
<keyword evidence="3" id="KW-1185">Reference proteome</keyword>
<dbReference type="OrthoDB" id="1066409at2"/>
<dbReference type="EMBL" id="QGGP01000001">
    <property type="protein sequence ID" value="PWK20323.1"/>
    <property type="molecule type" value="Genomic_DNA"/>
</dbReference>
<feature type="signal peptide" evidence="1">
    <location>
        <begin position="1"/>
        <end position="17"/>
    </location>
</feature>
<dbReference type="AlphaFoldDB" id="A0A316DUS0"/>
<accession>A0A316DUS0</accession>
<dbReference type="Proteomes" id="UP000245430">
    <property type="component" value="Unassembled WGS sequence"/>
</dbReference>
<evidence type="ECO:0000256" key="1">
    <source>
        <dbReference type="SAM" id="SignalP"/>
    </source>
</evidence>
<feature type="chain" id="PRO_5016341426" description="Outer membrane protein with beta-barrel domain" evidence="1">
    <location>
        <begin position="18"/>
        <end position="201"/>
    </location>
</feature>
<dbReference type="RefSeq" id="WP_109680616.1">
    <property type="nucleotide sequence ID" value="NZ_QGGP01000001.1"/>
</dbReference>
<comment type="caution">
    <text evidence="2">The sequence shown here is derived from an EMBL/GenBank/DDBJ whole genome shotgun (WGS) entry which is preliminary data.</text>
</comment>
<evidence type="ECO:0008006" key="4">
    <source>
        <dbReference type="Google" id="ProtNLM"/>
    </source>
</evidence>
<gene>
    <name evidence="2" type="ORF">LX78_00022</name>
</gene>
<evidence type="ECO:0000313" key="3">
    <source>
        <dbReference type="Proteomes" id="UP000245430"/>
    </source>
</evidence>
<keyword evidence="1" id="KW-0732">Signal</keyword>
<organism evidence="2 3">
    <name type="scientific">Xanthomarina spongicola</name>
    <dbReference type="NCBI Taxonomy" id="570520"/>
    <lineage>
        <taxon>Bacteria</taxon>
        <taxon>Pseudomonadati</taxon>
        <taxon>Bacteroidota</taxon>
        <taxon>Flavobacteriia</taxon>
        <taxon>Flavobacteriales</taxon>
        <taxon>Flavobacteriaceae</taxon>
        <taxon>Xanthomarina</taxon>
    </lineage>
</organism>
<sequence length="201" mass="22410">MKKALYLLLFLSFYSFSQNEPENPKKDVDKNKGYFNITKVSFSVITKLKKDIFIEGEGGFFSDLDTGGAHAWGIQTINGYFISPHFSLGIGIGLDGYHEPDFNTLPVVLDIRTYISDDENSIYVYLDVGPNIRLGGDSSEFRKGMALNLGFGYKFNVGENLFLVSDIFYSHKTVSLTNEGIRTSDYVIKANGTGLSLGFIF</sequence>
<reference evidence="2 3" key="1">
    <citation type="submission" date="2018-05" db="EMBL/GenBank/DDBJ databases">
        <title>Genomic Encyclopedia of Archaeal and Bacterial Type Strains, Phase II (KMG-II): from individual species to whole genera.</title>
        <authorList>
            <person name="Goeker M."/>
        </authorList>
    </citation>
    <scope>NUCLEOTIDE SEQUENCE [LARGE SCALE GENOMIC DNA]</scope>
    <source>
        <strain evidence="2 3">DSM 22637</strain>
    </source>
</reference>
<name>A0A316DUS0_9FLAO</name>